<accession>A0A6I1FB00</accession>
<dbReference type="EMBL" id="WEIO01000016">
    <property type="protein sequence ID" value="KAB7704235.1"/>
    <property type="molecule type" value="Genomic_DNA"/>
</dbReference>
<protein>
    <submittedName>
        <fullName evidence="1">Uncharacterized protein</fullName>
    </submittedName>
</protein>
<dbReference type="AlphaFoldDB" id="A0A6I1FB00"/>
<organism evidence="1 2">
    <name type="scientific">Bacillus aerolatus</name>
    <dbReference type="NCBI Taxonomy" id="2653354"/>
    <lineage>
        <taxon>Bacteria</taxon>
        <taxon>Bacillati</taxon>
        <taxon>Bacillota</taxon>
        <taxon>Bacilli</taxon>
        <taxon>Bacillales</taxon>
        <taxon>Bacillaceae</taxon>
        <taxon>Bacillus</taxon>
    </lineage>
</organism>
<sequence length="140" mass="16251">MNNKVTLIDAVFMIMRGLELPDSGSHYHKYYRSLLNEINQGRILIMKRDGRDWVEEAAINSYIKELIIKREKEKEKEVRAFYFDENGQFQINEKSLSSEVFSTEAEKAIISIQALVTYYKSGECSIEQAVEEIAKIVGFE</sequence>
<dbReference type="Proteomes" id="UP000429595">
    <property type="component" value="Unassembled WGS sequence"/>
</dbReference>
<reference evidence="1 2" key="1">
    <citation type="submission" date="2019-10" db="EMBL/GenBank/DDBJ databases">
        <title>Bacillus aerolatum sp. nov., isolated from bioaerosol of sport playgrounds.</title>
        <authorList>
            <person name="Chen P."/>
            <person name="Zhang G."/>
        </authorList>
    </citation>
    <scope>NUCLEOTIDE SEQUENCE [LARGE SCALE GENOMIC DNA]</scope>
    <source>
        <strain evidence="1 2">CX253</strain>
    </source>
</reference>
<evidence type="ECO:0000313" key="2">
    <source>
        <dbReference type="Proteomes" id="UP000429595"/>
    </source>
</evidence>
<keyword evidence="2" id="KW-1185">Reference proteome</keyword>
<proteinExistence type="predicted"/>
<name>A0A6I1FB00_9BACI</name>
<evidence type="ECO:0000313" key="1">
    <source>
        <dbReference type="EMBL" id="KAB7704235.1"/>
    </source>
</evidence>
<comment type="caution">
    <text evidence="1">The sequence shown here is derived from an EMBL/GenBank/DDBJ whole genome shotgun (WGS) entry which is preliminary data.</text>
</comment>
<gene>
    <name evidence="1" type="ORF">F9802_18260</name>
</gene>
<dbReference type="RefSeq" id="WP_152154536.1">
    <property type="nucleotide sequence ID" value="NZ_WEIO01000016.1"/>
</dbReference>